<evidence type="ECO:0000313" key="5">
    <source>
        <dbReference type="Proteomes" id="UP000054481"/>
    </source>
</evidence>
<keyword evidence="2" id="KW-0732">Signal</keyword>
<proteinExistence type="predicted"/>
<evidence type="ECO:0000256" key="2">
    <source>
        <dbReference type="SAM" id="SignalP"/>
    </source>
</evidence>
<evidence type="ECO:0000256" key="1">
    <source>
        <dbReference type="SAM" id="MobiDB-lite"/>
    </source>
</evidence>
<gene>
    <name evidence="4" type="ORF">HIM_03501</name>
</gene>
<dbReference type="Proteomes" id="UP000054481">
    <property type="component" value="Unassembled WGS sequence"/>
</dbReference>
<dbReference type="PANTHER" id="PTHR10963">
    <property type="entry name" value="GLYCOSYL HYDROLASE-RELATED"/>
    <property type="match status" value="1"/>
</dbReference>
<organism evidence="4 5">
    <name type="scientific">Hirsutella minnesotensis 3608</name>
    <dbReference type="NCBI Taxonomy" id="1043627"/>
    <lineage>
        <taxon>Eukaryota</taxon>
        <taxon>Fungi</taxon>
        <taxon>Dikarya</taxon>
        <taxon>Ascomycota</taxon>
        <taxon>Pezizomycotina</taxon>
        <taxon>Sordariomycetes</taxon>
        <taxon>Hypocreomycetidae</taxon>
        <taxon>Hypocreales</taxon>
        <taxon>Ophiocordycipitaceae</taxon>
        <taxon>Hirsutella</taxon>
    </lineage>
</organism>
<dbReference type="OrthoDB" id="4781at2759"/>
<dbReference type="GO" id="GO:0016757">
    <property type="term" value="F:glycosyltransferase activity"/>
    <property type="evidence" value="ECO:0007669"/>
    <property type="project" value="TreeGrafter"/>
</dbReference>
<feature type="region of interest" description="Disordered" evidence="1">
    <location>
        <begin position="305"/>
        <end position="342"/>
    </location>
</feature>
<dbReference type="PROSITE" id="PS51762">
    <property type="entry name" value="GH16_2"/>
    <property type="match status" value="1"/>
</dbReference>
<evidence type="ECO:0000313" key="4">
    <source>
        <dbReference type="EMBL" id="KJZ77180.1"/>
    </source>
</evidence>
<feature type="signal peptide" evidence="2">
    <location>
        <begin position="1"/>
        <end position="17"/>
    </location>
</feature>
<name>A0A0F7ZQF9_9HYPO</name>
<dbReference type="InterPro" id="IPR000757">
    <property type="entry name" value="Beta-glucanase-like"/>
</dbReference>
<dbReference type="Pfam" id="PF00722">
    <property type="entry name" value="Glyco_hydro_16"/>
    <property type="match status" value="1"/>
</dbReference>
<dbReference type="InterPro" id="IPR050546">
    <property type="entry name" value="Glycosyl_Hydrlase_16"/>
</dbReference>
<dbReference type="Gene3D" id="2.60.120.200">
    <property type="match status" value="1"/>
</dbReference>
<accession>A0A0F7ZQF9</accession>
<feature type="domain" description="GH16" evidence="3">
    <location>
        <begin position="30"/>
        <end position="259"/>
    </location>
</feature>
<evidence type="ECO:0000259" key="3">
    <source>
        <dbReference type="PROSITE" id="PS51762"/>
    </source>
</evidence>
<feature type="chain" id="PRO_5002526495" description="GH16 domain-containing protein" evidence="2">
    <location>
        <begin position="18"/>
        <end position="362"/>
    </location>
</feature>
<sequence length="362" mass="39402">MLSPVLLVVYLAVLVSASLKDLANCDPLRKDTNCPPDPAFAGKAKFDFAAARWDDNFNRFWAIDNDTAHDQRRLNFKTDGKGLAMSVHKAGDAPTLTSHKYLLFGKVSVTLKAAKGPGVITALVLKSDSGDEIDWVNFPNDVVQAELLGAYDNQAASNYFYDGKALFNTYNTTYRLNTSSFDDYHTYGIEWTPDRLVFSIDGQARRTWRSGEIPPGRWPQTPMHVKVGVWAVAKGGDAGEIAWAGGVPDWKRGPFTAHFAALDVEDHMGGCSRAEGPVRYEYNERTWGWQHVLVDGCTERVAGADLASPRGSAGSKPSKTAHSGHGQPEPSGTSEAQDDAAATPRLSSPLAAVLCLCWLLIL</sequence>
<dbReference type="InterPro" id="IPR013320">
    <property type="entry name" value="ConA-like_dom_sf"/>
</dbReference>
<dbReference type="GO" id="GO:0005975">
    <property type="term" value="P:carbohydrate metabolic process"/>
    <property type="evidence" value="ECO:0007669"/>
    <property type="project" value="InterPro"/>
</dbReference>
<dbReference type="GO" id="GO:0009277">
    <property type="term" value="C:fungal-type cell wall"/>
    <property type="evidence" value="ECO:0007669"/>
    <property type="project" value="TreeGrafter"/>
</dbReference>
<dbReference type="SUPFAM" id="SSF49899">
    <property type="entry name" value="Concanavalin A-like lectins/glucanases"/>
    <property type="match status" value="1"/>
</dbReference>
<dbReference type="AlphaFoldDB" id="A0A0F7ZQF9"/>
<protein>
    <recommendedName>
        <fullName evidence="3">GH16 domain-containing protein</fullName>
    </recommendedName>
</protein>
<keyword evidence="5" id="KW-1185">Reference proteome</keyword>
<dbReference type="GO" id="GO:0004553">
    <property type="term" value="F:hydrolase activity, hydrolyzing O-glycosyl compounds"/>
    <property type="evidence" value="ECO:0007669"/>
    <property type="project" value="InterPro"/>
</dbReference>
<dbReference type="PANTHER" id="PTHR10963:SF68">
    <property type="entry name" value="GLYCOSIDASE CRH1-RELATED"/>
    <property type="match status" value="1"/>
</dbReference>
<reference evidence="4 5" key="1">
    <citation type="journal article" date="2014" name="Genome Biol. Evol.">
        <title>Comparative genomics and transcriptomics analyses reveal divergent lifestyle features of nematode endoparasitic fungus Hirsutella minnesotensis.</title>
        <authorList>
            <person name="Lai Y."/>
            <person name="Liu K."/>
            <person name="Zhang X."/>
            <person name="Zhang X."/>
            <person name="Li K."/>
            <person name="Wang N."/>
            <person name="Shu C."/>
            <person name="Wu Y."/>
            <person name="Wang C."/>
            <person name="Bushley K.E."/>
            <person name="Xiang M."/>
            <person name="Liu X."/>
        </authorList>
    </citation>
    <scope>NUCLEOTIDE SEQUENCE [LARGE SCALE GENOMIC DNA]</scope>
    <source>
        <strain evidence="4 5">3608</strain>
    </source>
</reference>
<dbReference type="EMBL" id="KQ030508">
    <property type="protein sequence ID" value="KJZ77180.1"/>
    <property type="molecule type" value="Genomic_DNA"/>
</dbReference>
<dbReference type="GO" id="GO:0031505">
    <property type="term" value="P:fungal-type cell wall organization"/>
    <property type="evidence" value="ECO:0007669"/>
    <property type="project" value="TreeGrafter"/>
</dbReference>